<evidence type="ECO:0000313" key="3">
    <source>
        <dbReference type="EMBL" id="MDX6849386.1"/>
    </source>
</evidence>
<feature type="domain" description="GIY-YIG" evidence="2">
    <location>
        <begin position="1"/>
        <end position="77"/>
    </location>
</feature>
<proteinExistence type="inferred from homology"/>
<protein>
    <submittedName>
        <fullName evidence="3">GIY-YIG nuclease family protein</fullName>
    </submittedName>
</protein>
<reference evidence="3 4" key="1">
    <citation type="submission" date="2023-11" db="EMBL/GenBank/DDBJ databases">
        <title>Gilvimarinus fulvus sp. nov., isolated from the surface of Kelp.</title>
        <authorList>
            <person name="Sun Y.Y."/>
            <person name="Gong Y."/>
            <person name="Du Z.J."/>
        </authorList>
    </citation>
    <scope>NUCLEOTIDE SEQUENCE [LARGE SCALE GENOMIC DNA]</scope>
    <source>
        <strain evidence="3 4">SDUM040013</strain>
    </source>
</reference>
<dbReference type="InterPro" id="IPR050190">
    <property type="entry name" value="UPF0213_domain"/>
</dbReference>
<dbReference type="Pfam" id="PF01541">
    <property type="entry name" value="GIY-YIG"/>
    <property type="match status" value="1"/>
</dbReference>
<dbReference type="Gene3D" id="3.40.1440.10">
    <property type="entry name" value="GIY-YIG endonuclease"/>
    <property type="match status" value="1"/>
</dbReference>
<name>A0ABU4RYZ4_9GAMM</name>
<gene>
    <name evidence="3" type="ORF">SCD92_08445</name>
</gene>
<dbReference type="PANTHER" id="PTHR34477:SF1">
    <property type="entry name" value="UPF0213 PROTEIN YHBQ"/>
    <property type="match status" value="1"/>
</dbReference>
<organism evidence="3 4">
    <name type="scientific">Gilvimarinus gilvus</name>
    <dbReference type="NCBI Taxonomy" id="3058038"/>
    <lineage>
        <taxon>Bacteria</taxon>
        <taxon>Pseudomonadati</taxon>
        <taxon>Pseudomonadota</taxon>
        <taxon>Gammaproteobacteria</taxon>
        <taxon>Cellvibrionales</taxon>
        <taxon>Cellvibrionaceae</taxon>
        <taxon>Gilvimarinus</taxon>
    </lineage>
</organism>
<comment type="caution">
    <text evidence="3">The sequence shown here is derived from an EMBL/GenBank/DDBJ whole genome shotgun (WGS) entry which is preliminary data.</text>
</comment>
<evidence type="ECO:0000256" key="1">
    <source>
        <dbReference type="ARBA" id="ARBA00007435"/>
    </source>
</evidence>
<keyword evidence="4" id="KW-1185">Reference proteome</keyword>
<accession>A0ABU4RYZ4</accession>
<dbReference type="RefSeq" id="WP_302721966.1">
    <property type="nucleotide sequence ID" value="NZ_JAULRU010000418.1"/>
</dbReference>
<dbReference type="EMBL" id="JAXAFO010000011">
    <property type="protein sequence ID" value="MDX6849386.1"/>
    <property type="molecule type" value="Genomic_DNA"/>
</dbReference>
<dbReference type="InterPro" id="IPR000305">
    <property type="entry name" value="GIY-YIG_endonuc"/>
</dbReference>
<evidence type="ECO:0000259" key="2">
    <source>
        <dbReference type="PROSITE" id="PS50164"/>
    </source>
</evidence>
<dbReference type="Proteomes" id="UP001273505">
    <property type="component" value="Unassembled WGS sequence"/>
</dbReference>
<dbReference type="PANTHER" id="PTHR34477">
    <property type="entry name" value="UPF0213 PROTEIN YHBQ"/>
    <property type="match status" value="1"/>
</dbReference>
<dbReference type="CDD" id="cd10456">
    <property type="entry name" value="GIY-YIG_UPF0213"/>
    <property type="match status" value="1"/>
</dbReference>
<evidence type="ECO:0000313" key="4">
    <source>
        <dbReference type="Proteomes" id="UP001273505"/>
    </source>
</evidence>
<dbReference type="SUPFAM" id="SSF82771">
    <property type="entry name" value="GIY-YIG endonuclease"/>
    <property type="match status" value="1"/>
</dbReference>
<sequence>MWFTYIIENAKGQLYTGITTDIERRWHEHCSGKKGARFFHSASPKALLWLEPQPDRSAASRREAAIKKLNRAAKLELVSQASPLALPNLPSPELIRSTQA</sequence>
<dbReference type="PROSITE" id="PS50164">
    <property type="entry name" value="GIY_YIG"/>
    <property type="match status" value="1"/>
</dbReference>
<comment type="similarity">
    <text evidence="1">Belongs to the UPF0213 family.</text>
</comment>
<dbReference type="InterPro" id="IPR035901">
    <property type="entry name" value="GIY-YIG_endonuc_sf"/>
</dbReference>